<gene>
    <name evidence="2" type="ORF">ASPZODRAFT_1313209</name>
</gene>
<reference evidence="3" key="1">
    <citation type="journal article" date="2017" name="Genome Biol.">
        <title>Comparative genomics reveals high biological diversity and specific adaptations in the industrially and medically important fungal genus Aspergillus.</title>
        <authorList>
            <person name="de Vries R.P."/>
            <person name="Riley R."/>
            <person name="Wiebenga A."/>
            <person name="Aguilar-Osorio G."/>
            <person name="Amillis S."/>
            <person name="Uchima C.A."/>
            <person name="Anderluh G."/>
            <person name="Asadollahi M."/>
            <person name="Askin M."/>
            <person name="Barry K."/>
            <person name="Battaglia E."/>
            <person name="Bayram O."/>
            <person name="Benocci T."/>
            <person name="Braus-Stromeyer S.A."/>
            <person name="Caldana C."/>
            <person name="Canovas D."/>
            <person name="Cerqueira G.C."/>
            <person name="Chen F."/>
            <person name="Chen W."/>
            <person name="Choi C."/>
            <person name="Clum A."/>
            <person name="Dos Santos R.A."/>
            <person name="Damasio A.R."/>
            <person name="Diallinas G."/>
            <person name="Emri T."/>
            <person name="Fekete E."/>
            <person name="Flipphi M."/>
            <person name="Freyberg S."/>
            <person name="Gallo A."/>
            <person name="Gournas C."/>
            <person name="Habgood R."/>
            <person name="Hainaut M."/>
            <person name="Harispe M.L."/>
            <person name="Henrissat B."/>
            <person name="Hilden K.S."/>
            <person name="Hope R."/>
            <person name="Hossain A."/>
            <person name="Karabika E."/>
            <person name="Karaffa L."/>
            <person name="Karanyi Z."/>
            <person name="Krasevec N."/>
            <person name="Kuo A."/>
            <person name="Kusch H."/>
            <person name="LaButti K."/>
            <person name="Lagendijk E.L."/>
            <person name="Lapidus A."/>
            <person name="Levasseur A."/>
            <person name="Lindquist E."/>
            <person name="Lipzen A."/>
            <person name="Logrieco A.F."/>
            <person name="MacCabe A."/>
            <person name="Maekelae M.R."/>
            <person name="Malavazi I."/>
            <person name="Melin P."/>
            <person name="Meyer V."/>
            <person name="Mielnichuk N."/>
            <person name="Miskei M."/>
            <person name="Molnar A.P."/>
            <person name="Mule G."/>
            <person name="Ngan C.Y."/>
            <person name="Orejas M."/>
            <person name="Orosz E."/>
            <person name="Ouedraogo J.P."/>
            <person name="Overkamp K.M."/>
            <person name="Park H.-S."/>
            <person name="Perrone G."/>
            <person name="Piumi F."/>
            <person name="Punt P.J."/>
            <person name="Ram A.F."/>
            <person name="Ramon A."/>
            <person name="Rauscher S."/>
            <person name="Record E."/>
            <person name="Riano-Pachon D.M."/>
            <person name="Robert V."/>
            <person name="Roehrig J."/>
            <person name="Ruller R."/>
            <person name="Salamov A."/>
            <person name="Salih N.S."/>
            <person name="Samson R.A."/>
            <person name="Sandor E."/>
            <person name="Sanguinetti M."/>
            <person name="Schuetze T."/>
            <person name="Sepcic K."/>
            <person name="Shelest E."/>
            <person name="Sherlock G."/>
            <person name="Sophianopoulou V."/>
            <person name="Squina F.M."/>
            <person name="Sun H."/>
            <person name="Susca A."/>
            <person name="Todd R.B."/>
            <person name="Tsang A."/>
            <person name="Unkles S.E."/>
            <person name="van de Wiele N."/>
            <person name="van Rossen-Uffink D."/>
            <person name="Oliveira J.V."/>
            <person name="Vesth T.C."/>
            <person name="Visser J."/>
            <person name="Yu J.-H."/>
            <person name="Zhou M."/>
            <person name="Andersen M.R."/>
            <person name="Archer D.B."/>
            <person name="Baker S.E."/>
            <person name="Benoit I."/>
            <person name="Brakhage A.A."/>
            <person name="Braus G.H."/>
            <person name="Fischer R."/>
            <person name="Frisvad J.C."/>
            <person name="Goldman G.H."/>
            <person name="Houbraken J."/>
            <person name="Oakley B."/>
            <person name="Pocsi I."/>
            <person name="Scazzocchio C."/>
            <person name="Seiboth B."/>
            <person name="vanKuyk P.A."/>
            <person name="Wortman J."/>
            <person name="Dyer P.S."/>
            <person name="Grigoriev I.V."/>
        </authorList>
    </citation>
    <scope>NUCLEOTIDE SEQUENCE [LARGE SCALE GENOMIC DNA]</scope>
    <source>
        <strain evidence="3">CBS 506.65</strain>
    </source>
</reference>
<protein>
    <recommendedName>
        <fullName evidence="4">Methyltransferase domain-containing protein</fullName>
    </recommendedName>
</protein>
<dbReference type="CDD" id="cd02440">
    <property type="entry name" value="AdoMet_MTases"/>
    <property type="match status" value="1"/>
</dbReference>
<dbReference type="EMBL" id="KV878359">
    <property type="protein sequence ID" value="OJJ42513.1"/>
    <property type="molecule type" value="Genomic_DNA"/>
</dbReference>
<organism evidence="2 3">
    <name type="scientific">Penicilliopsis zonata CBS 506.65</name>
    <dbReference type="NCBI Taxonomy" id="1073090"/>
    <lineage>
        <taxon>Eukaryota</taxon>
        <taxon>Fungi</taxon>
        <taxon>Dikarya</taxon>
        <taxon>Ascomycota</taxon>
        <taxon>Pezizomycotina</taxon>
        <taxon>Eurotiomycetes</taxon>
        <taxon>Eurotiomycetidae</taxon>
        <taxon>Eurotiales</taxon>
        <taxon>Aspergillaceae</taxon>
        <taxon>Penicilliopsis</taxon>
    </lineage>
</organism>
<dbReference type="VEuPathDB" id="FungiDB:ASPZODRAFT_1313209"/>
<dbReference type="Gene3D" id="3.40.50.150">
    <property type="entry name" value="Vaccinia Virus protein VP39"/>
    <property type="match status" value="1"/>
</dbReference>
<dbReference type="AlphaFoldDB" id="A0A1L9S5U6"/>
<dbReference type="RefSeq" id="XP_022577023.1">
    <property type="nucleotide sequence ID" value="XM_022722730.1"/>
</dbReference>
<evidence type="ECO:0000256" key="1">
    <source>
        <dbReference type="SAM" id="MobiDB-lite"/>
    </source>
</evidence>
<dbReference type="PANTHER" id="PTHR43591:SF31">
    <property type="entry name" value="LAEA-LIKE, PUTATIVE (AFU_ORTHOLOGUE AFUA_8G01930)-RELATED"/>
    <property type="match status" value="1"/>
</dbReference>
<dbReference type="Proteomes" id="UP000184188">
    <property type="component" value="Unassembled WGS sequence"/>
</dbReference>
<evidence type="ECO:0000313" key="3">
    <source>
        <dbReference type="Proteomes" id="UP000184188"/>
    </source>
</evidence>
<dbReference type="STRING" id="1073090.A0A1L9S5U6"/>
<dbReference type="Pfam" id="PF13489">
    <property type="entry name" value="Methyltransf_23"/>
    <property type="match status" value="1"/>
</dbReference>
<dbReference type="SUPFAM" id="SSF53335">
    <property type="entry name" value="S-adenosyl-L-methionine-dependent methyltransferases"/>
    <property type="match status" value="1"/>
</dbReference>
<dbReference type="OrthoDB" id="2013972at2759"/>
<evidence type="ECO:0008006" key="4">
    <source>
        <dbReference type="Google" id="ProtNLM"/>
    </source>
</evidence>
<dbReference type="PANTHER" id="PTHR43591">
    <property type="entry name" value="METHYLTRANSFERASE"/>
    <property type="match status" value="1"/>
</dbReference>
<dbReference type="GeneID" id="34609195"/>
<keyword evidence="3" id="KW-1185">Reference proteome</keyword>
<evidence type="ECO:0000313" key="2">
    <source>
        <dbReference type="EMBL" id="OJJ42513.1"/>
    </source>
</evidence>
<feature type="region of interest" description="Disordered" evidence="1">
    <location>
        <begin position="26"/>
        <end position="48"/>
    </location>
</feature>
<name>A0A1L9S5U6_9EURO</name>
<dbReference type="GO" id="GO:0008168">
    <property type="term" value="F:methyltransferase activity"/>
    <property type="evidence" value="ECO:0007669"/>
    <property type="project" value="TreeGrafter"/>
</dbReference>
<feature type="compositionally biased region" description="Polar residues" evidence="1">
    <location>
        <begin position="37"/>
        <end position="48"/>
    </location>
</feature>
<sequence>MASPVNSPTTNITGLETVVESAIEPAELADPAEPSESDNVSLSSGGSDYTSLRSSVLDYEYENGRRYQSYRKGEYLLPNDEDEQDRMDLLHHVYSMVLDGELNLAPVKNPQRVLDIGTGTGIWAMDFADQHPSAKVIGNDLSPIQPGWVPTNCVFEIDDYEASWEYNHPFDYIHGRELAGSIKDINRLANQAFNNLQPGGYFELDAISLDVFADDDSLKEKGPFTVQMCQLIGEAQKKFGKSMQDLDTWPDALKAAGFIDVISKEIKIPLSPWAKDKKQKEIGRYMSAAFVQGLNSYLPGILTTVLGWLPLETTVMIAKVRNELANLEIHQYLKLYITYGRKP</sequence>
<dbReference type="InterPro" id="IPR029063">
    <property type="entry name" value="SAM-dependent_MTases_sf"/>
</dbReference>
<accession>A0A1L9S5U6</accession>
<proteinExistence type="predicted"/>